<comment type="caution">
    <text evidence="1">The sequence shown here is derived from an EMBL/GenBank/DDBJ whole genome shotgun (WGS) entry which is preliminary data.</text>
</comment>
<dbReference type="EMBL" id="DXHX01000064">
    <property type="protein sequence ID" value="HIV74318.1"/>
    <property type="molecule type" value="Genomic_DNA"/>
</dbReference>
<reference evidence="1" key="1">
    <citation type="journal article" date="2021" name="PeerJ">
        <title>Extensive microbial diversity within the chicken gut microbiome revealed by metagenomics and culture.</title>
        <authorList>
            <person name="Gilroy R."/>
            <person name="Ravi A."/>
            <person name="Getino M."/>
            <person name="Pursley I."/>
            <person name="Horton D.L."/>
            <person name="Alikhan N.F."/>
            <person name="Baker D."/>
            <person name="Gharbi K."/>
            <person name="Hall N."/>
            <person name="Watson M."/>
            <person name="Adriaenssens E.M."/>
            <person name="Foster-Nyarko E."/>
            <person name="Jarju S."/>
            <person name="Secka A."/>
            <person name="Antonio M."/>
            <person name="Oren A."/>
            <person name="Chaudhuri R.R."/>
            <person name="La Ragione R."/>
            <person name="Hildebrand F."/>
            <person name="Pallen M.J."/>
        </authorList>
    </citation>
    <scope>NUCLEOTIDE SEQUENCE</scope>
    <source>
        <strain evidence="1">CHK169-2315</strain>
    </source>
</reference>
<evidence type="ECO:0000313" key="1">
    <source>
        <dbReference type="EMBL" id="HIV74318.1"/>
    </source>
</evidence>
<proteinExistence type="predicted"/>
<dbReference type="AlphaFoldDB" id="A0A9D1PMY1"/>
<name>A0A9D1PMY1_9BACI</name>
<reference evidence="1" key="2">
    <citation type="submission" date="2021-04" db="EMBL/GenBank/DDBJ databases">
        <authorList>
            <person name="Gilroy R."/>
        </authorList>
    </citation>
    <scope>NUCLEOTIDE SEQUENCE</scope>
    <source>
        <strain evidence="1">CHK169-2315</strain>
    </source>
</reference>
<protein>
    <submittedName>
        <fullName evidence="1">Uncharacterized protein</fullName>
    </submittedName>
</protein>
<gene>
    <name evidence="1" type="ORF">H9895_04465</name>
</gene>
<organism evidence="1 2">
    <name type="scientific">Candidatus Pseudogracilibacillus intestinigallinarum</name>
    <dbReference type="NCBI Taxonomy" id="2838742"/>
    <lineage>
        <taxon>Bacteria</taxon>
        <taxon>Bacillati</taxon>
        <taxon>Bacillota</taxon>
        <taxon>Bacilli</taxon>
        <taxon>Bacillales</taxon>
        <taxon>Bacillaceae</taxon>
        <taxon>Pseudogracilibacillus</taxon>
    </lineage>
</organism>
<evidence type="ECO:0000313" key="2">
    <source>
        <dbReference type="Proteomes" id="UP000823937"/>
    </source>
</evidence>
<sequence>MENKYQFRARIRNVNYEYLEDYQINNDYNTIGEAVDAIIAEHRELSKNNWSLNYITNVVTSQVSKGVQAEVKKAMLGINHADRNTQILIELVQGFMQHYEVEGIITTEVHSPIFMKEVERLVKERITKQKQKKDSRVR</sequence>
<dbReference type="Proteomes" id="UP000823937">
    <property type="component" value="Unassembled WGS sequence"/>
</dbReference>
<accession>A0A9D1PMY1</accession>